<sequence>MRLPQDGEARERPPRLHHWMLAAAILFILMLAGPLFAAFL</sequence>
<keyword evidence="1" id="KW-1133">Transmembrane helix</keyword>
<keyword evidence="1" id="KW-0812">Transmembrane</keyword>
<dbReference type="PATRIC" id="fig|1331060.3.peg.537"/>
<proteinExistence type="predicted"/>
<dbReference type="eggNOG" id="ENOG50310YF">
    <property type="taxonomic scope" value="Bacteria"/>
</dbReference>
<dbReference type="EMBL" id="ATDP01000056">
    <property type="protein sequence ID" value="EQB18221.1"/>
    <property type="molecule type" value="Genomic_DNA"/>
</dbReference>
<evidence type="ECO:0000256" key="1">
    <source>
        <dbReference type="SAM" id="Phobius"/>
    </source>
</evidence>
<gene>
    <name evidence="2" type="ORF">RLDS_02960</name>
</gene>
<evidence type="ECO:0000313" key="3">
    <source>
        <dbReference type="Proteomes" id="UP000015531"/>
    </source>
</evidence>
<keyword evidence="3" id="KW-1185">Reference proteome</keyword>
<organism evidence="2 3">
    <name type="scientific">Sphingobium lactosutens DS20</name>
    <dbReference type="NCBI Taxonomy" id="1331060"/>
    <lineage>
        <taxon>Bacteria</taxon>
        <taxon>Pseudomonadati</taxon>
        <taxon>Pseudomonadota</taxon>
        <taxon>Alphaproteobacteria</taxon>
        <taxon>Sphingomonadales</taxon>
        <taxon>Sphingomonadaceae</taxon>
        <taxon>Sphingobium</taxon>
    </lineage>
</organism>
<feature type="transmembrane region" description="Helical" evidence="1">
    <location>
        <begin position="20"/>
        <end position="39"/>
    </location>
</feature>
<protein>
    <submittedName>
        <fullName evidence="2">Uncharacterized protein</fullName>
    </submittedName>
</protein>
<dbReference type="AlphaFoldDB" id="T0HPB8"/>
<evidence type="ECO:0000313" key="2">
    <source>
        <dbReference type="EMBL" id="EQB18221.1"/>
    </source>
</evidence>
<keyword evidence="1" id="KW-0472">Membrane</keyword>
<dbReference type="RefSeq" id="WP_021224550.1">
    <property type="nucleotide sequence ID" value="NZ_ATDP01000056.1"/>
</dbReference>
<name>T0HPB8_9SPHN</name>
<dbReference type="Proteomes" id="UP000015531">
    <property type="component" value="Unassembled WGS sequence"/>
</dbReference>
<comment type="caution">
    <text evidence="2">The sequence shown here is derived from an EMBL/GenBank/DDBJ whole genome shotgun (WGS) entry which is preliminary data.</text>
</comment>
<accession>T0HPB8</accession>
<reference evidence="2 3" key="1">
    <citation type="journal article" date="2013" name="Genome Announc.">
        <title>Draft Genome Sequence of Sphingobium lactosutens Strain DS20T, Isolated from a Hexachlorocyclohexane Dumpsite.</title>
        <authorList>
            <person name="Kumar R."/>
            <person name="Dwivedi V."/>
            <person name="Negi V."/>
            <person name="Khurana J.P."/>
            <person name="Lal R."/>
        </authorList>
    </citation>
    <scope>NUCLEOTIDE SEQUENCE [LARGE SCALE GENOMIC DNA]</scope>
    <source>
        <strain evidence="2 3">DS20</strain>
    </source>
</reference>